<keyword evidence="1" id="KW-0472">Membrane</keyword>
<sequence length="44" mass="4844">MNGQAEWRRPMATDIFVAGLGALIFVAVLIVALTRNGEADRRSR</sequence>
<gene>
    <name evidence="2" type="ORF">Salmuc_00660</name>
</gene>
<protein>
    <submittedName>
        <fullName evidence="2">Uncharacterized protein</fullName>
    </submittedName>
</protein>
<proteinExistence type="predicted"/>
<evidence type="ECO:0000313" key="2">
    <source>
        <dbReference type="EMBL" id="EPX85062.1"/>
    </source>
</evidence>
<feature type="transmembrane region" description="Helical" evidence="1">
    <location>
        <begin position="15"/>
        <end position="34"/>
    </location>
</feature>
<dbReference type="AlphaFoldDB" id="S9QZP1"/>
<keyword evidence="3" id="KW-1185">Reference proteome</keyword>
<organism evidence="2 3">
    <name type="scientific">Salipiger mucosus DSM 16094</name>
    <dbReference type="NCBI Taxonomy" id="1123237"/>
    <lineage>
        <taxon>Bacteria</taxon>
        <taxon>Pseudomonadati</taxon>
        <taxon>Pseudomonadota</taxon>
        <taxon>Alphaproteobacteria</taxon>
        <taxon>Rhodobacterales</taxon>
        <taxon>Roseobacteraceae</taxon>
        <taxon>Salipiger</taxon>
    </lineage>
</organism>
<dbReference type="Proteomes" id="UP000015347">
    <property type="component" value="Unassembled WGS sequence"/>
</dbReference>
<evidence type="ECO:0000313" key="3">
    <source>
        <dbReference type="Proteomes" id="UP000015347"/>
    </source>
</evidence>
<name>S9QZP1_9RHOB</name>
<reference evidence="3" key="1">
    <citation type="journal article" date="2014" name="Stand. Genomic Sci.">
        <title>Genome sequence of the exopolysaccharide-producing Salipiger mucosus type strain (DSM 16094(T)), a moderately halophilic member of the Roseobacter clade.</title>
        <authorList>
            <person name="Riedel T."/>
            <person name="Spring S."/>
            <person name="Fiebig A."/>
            <person name="Petersen J."/>
            <person name="Kyrpides N.C."/>
            <person name="Goker M."/>
            <person name="Klenk H.P."/>
        </authorList>
    </citation>
    <scope>NUCLEOTIDE SEQUENCE [LARGE SCALE GENOMIC DNA]</scope>
    <source>
        <strain evidence="3">DSM 16094</strain>
    </source>
</reference>
<keyword evidence="1" id="KW-1133">Transmembrane helix</keyword>
<comment type="caution">
    <text evidence="2">The sequence shown here is derived from an EMBL/GenBank/DDBJ whole genome shotgun (WGS) entry which is preliminary data.</text>
</comment>
<accession>S9QZP1</accession>
<dbReference type="EMBL" id="APVH01000011">
    <property type="protein sequence ID" value="EPX85062.1"/>
    <property type="molecule type" value="Genomic_DNA"/>
</dbReference>
<dbReference type="HOGENOM" id="CLU_3221820_0_0_5"/>
<keyword evidence="1" id="KW-0812">Transmembrane</keyword>
<evidence type="ECO:0000256" key="1">
    <source>
        <dbReference type="SAM" id="Phobius"/>
    </source>
</evidence>